<keyword evidence="3" id="KW-1185">Reference proteome</keyword>
<dbReference type="Proteomes" id="UP000199584">
    <property type="component" value="Unassembled WGS sequence"/>
</dbReference>
<evidence type="ECO:0000259" key="1">
    <source>
        <dbReference type="PROSITE" id="PS51677"/>
    </source>
</evidence>
<dbReference type="RefSeq" id="WP_092486242.1">
    <property type="nucleotide sequence ID" value="NZ_FOYM01000029.1"/>
</dbReference>
<evidence type="ECO:0000313" key="3">
    <source>
        <dbReference type="Proteomes" id="UP000199584"/>
    </source>
</evidence>
<dbReference type="PROSITE" id="PS51677">
    <property type="entry name" value="NODB"/>
    <property type="match status" value="1"/>
</dbReference>
<dbReference type="InterPro" id="IPR011330">
    <property type="entry name" value="Glyco_hydro/deAcase_b/a-brl"/>
</dbReference>
<accession>A0A1I6E869</accession>
<reference evidence="3" key="1">
    <citation type="submission" date="2016-10" db="EMBL/GenBank/DDBJ databases">
        <authorList>
            <person name="Varghese N."/>
            <person name="Submissions S."/>
        </authorList>
    </citation>
    <scope>NUCLEOTIDE SEQUENCE [LARGE SCALE GENOMIC DNA]</scope>
    <source>
        <strain evidence="3">DSM 3669</strain>
    </source>
</reference>
<dbReference type="PANTHER" id="PTHR10587:SF128">
    <property type="entry name" value="POLYSACCHARIDE DEACETYLASE PDAB-RELATED"/>
    <property type="match status" value="1"/>
</dbReference>
<dbReference type="Pfam" id="PF01522">
    <property type="entry name" value="Polysacc_deac_1"/>
    <property type="match status" value="1"/>
</dbReference>
<dbReference type="GO" id="GO:0005975">
    <property type="term" value="P:carbohydrate metabolic process"/>
    <property type="evidence" value="ECO:0007669"/>
    <property type="project" value="InterPro"/>
</dbReference>
<evidence type="ECO:0000313" key="2">
    <source>
        <dbReference type="EMBL" id="SFR13933.1"/>
    </source>
</evidence>
<name>A0A1I6E869_9FIRM</name>
<feature type="domain" description="NodB homology" evidence="1">
    <location>
        <begin position="56"/>
        <end position="236"/>
    </location>
</feature>
<dbReference type="InterPro" id="IPR014132">
    <property type="entry name" value="PdaB-like"/>
</dbReference>
<dbReference type="STRING" id="39060.SAMN05660706_12929"/>
<dbReference type="GO" id="GO:0016020">
    <property type="term" value="C:membrane"/>
    <property type="evidence" value="ECO:0007669"/>
    <property type="project" value="TreeGrafter"/>
</dbReference>
<dbReference type="InterPro" id="IPR050248">
    <property type="entry name" value="Polysacc_deacetylase_ArnD"/>
</dbReference>
<organism evidence="2 3">
    <name type="scientific">Desulfoscipio geothermicus DSM 3669</name>
    <dbReference type="NCBI Taxonomy" id="1121426"/>
    <lineage>
        <taxon>Bacteria</taxon>
        <taxon>Bacillati</taxon>
        <taxon>Bacillota</taxon>
        <taxon>Clostridia</taxon>
        <taxon>Eubacteriales</taxon>
        <taxon>Desulfallaceae</taxon>
        <taxon>Desulfoscipio</taxon>
    </lineage>
</organism>
<sequence>MRIYLLNLKKIKRNVFLGALLLLSAGLFMIMLQQNTVPTEVEPKLHAIYKVQTDEKVAALTFDISWGTKVPGPVLDILKEKNVKSTFFLSGPWVEKHPEFPKRIAAEGHEIGSHGNEHVNYSGLTPEGIKKNVMTAHESIKKVTGIEPNLIRTPNGDWNDMVLKTLNDLGYKSIKWSDDSLDWKKEKSVQQIIDRVLDKIHPGAIILMHASDTCDRTPAALPTVIDGLREKGYKLVTVSELLKYGPGVTD</sequence>
<dbReference type="OrthoDB" id="61520at2"/>
<dbReference type="EMBL" id="FOYM01000029">
    <property type="protein sequence ID" value="SFR13933.1"/>
    <property type="molecule type" value="Genomic_DNA"/>
</dbReference>
<dbReference type="AlphaFoldDB" id="A0A1I6E869"/>
<dbReference type="Gene3D" id="3.20.20.370">
    <property type="entry name" value="Glycoside hydrolase/deacetylase"/>
    <property type="match status" value="1"/>
</dbReference>
<dbReference type="SUPFAM" id="SSF88713">
    <property type="entry name" value="Glycoside hydrolase/deacetylase"/>
    <property type="match status" value="1"/>
</dbReference>
<dbReference type="PANTHER" id="PTHR10587">
    <property type="entry name" value="GLYCOSYL TRANSFERASE-RELATED"/>
    <property type="match status" value="1"/>
</dbReference>
<protein>
    <submittedName>
        <fullName evidence="2">Polysaccharide deacetylase family sporulation protein PdaB</fullName>
    </submittedName>
</protein>
<gene>
    <name evidence="2" type="ORF">SAMN05660706_12929</name>
</gene>
<dbReference type="InterPro" id="IPR002509">
    <property type="entry name" value="NODB_dom"/>
</dbReference>
<dbReference type="GO" id="GO:0016810">
    <property type="term" value="F:hydrolase activity, acting on carbon-nitrogen (but not peptide) bonds"/>
    <property type="evidence" value="ECO:0007669"/>
    <property type="project" value="InterPro"/>
</dbReference>
<proteinExistence type="predicted"/>
<dbReference type="NCBIfam" id="TIGR02764">
    <property type="entry name" value="spore_ybaN_pdaB"/>
    <property type="match status" value="1"/>
</dbReference>